<evidence type="ECO:0000313" key="2">
    <source>
        <dbReference type="Proteomes" id="UP000008305"/>
    </source>
</evidence>
<protein>
    <submittedName>
        <fullName evidence="1">Uncharacterized protein</fullName>
    </submittedName>
</protein>
<dbReference type="EMBL" id="CP002608">
    <property type="protein sequence ID" value="AEB41864.1"/>
    <property type="molecule type" value="Genomic_DNA"/>
</dbReference>
<reference evidence="1 2" key="1">
    <citation type="journal article" date="2011" name="J. Bacteriol.">
        <title>Genome sequence of the obligate intracellular animal pathogen Chlamydia pecorum E58.</title>
        <authorList>
            <person name="Mojica S."/>
            <person name="Huot Creasy H."/>
            <person name="Daugherty S."/>
            <person name="Read T.D."/>
            <person name="Kim T."/>
            <person name="Kaltenboeck B."/>
            <person name="Bavoil P."/>
            <person name="Myers G.S."/>
        </authorList>
    </citation>
    <scope>NUCLEOTIDE SEQUENCE [LARGE SCALE GENOMIC DNA]</scope>
    <source>
        <strain evidence="1 2">E58</strain>
    </source>
</reference>
<accession>A0AA34WI86</accession>
<proteinExistence type="predicted"/>
<sequence length="42" mass="4980">MMLTLFYYQMLFVLLETTCDVDHLNMGGILNFPPPPQYYVYS</sequence>
<evidence type="ECO:0000313" key="1">
    <source>
        <dbReference type="EMBL" id="AEB41864.1"/>
    </source>
</evidence>
<gene>
    <name evidence="1" type="ordered locus">G5S_0932</name>
</gene>
<dbReference type="Proteomes" id="UP000008305">
    <property type="component" value="Chromosome"/>
</dbReference>
<dbReference type="KEGG" id="cpm:G5S_0932"/>
<organism evidence="1 2">
    <name type="scientific">Chlamydia pecorum (strain ATCC VR-628 / DSM 29919 / E58)</name>
    <name type="common">Chlamydophila pecorum</name>
    <dbReference type="NCBI Taxonomy" id="331635"/>
    <lineage>
        <taxon>Bacteria</taxon>
        <taxon>Pseudomonadati</taxon>
        <taxon>Chlamydiota</taxon>
        <taxon>Chlamydiia</taxon>
        <taxon>Chlamydiales</taxon>
        <taxon>Chlamydiaceae</taxon>
        <taxon>Chlamydia/Chlamydophila group</taxon>
        <taxon>Chlamydia</taxon>
    </lineage>
</organism>
<dbReference type="AlphaFoldDB" id="A0AA34WI86"/>
<name>A0AA34WI86_CHLPE</name>
<keyword evidence="2" id="KW-1185">Reference proteome</keyword>